<sequence>MEQAYIIINESKERKIPISRNKVLSALTSEAGATAHANWVSEHVIPDLLLSQEEFTLYSALEDSDDLSNLLSSRITRATRPLSDEELRHSINLLNASTVAIRRQTAIVSSQSQFISIQLQRKEEREFELERDADRLRAQVLSGRQTASVASDEMSRELELNVRLELEKVATEGRGLLSSLTTRLKADDGQLACLERFGHGLQYAGDDAFISKRAIELGIHHAQYVAGEIRYRLDRLYLESVQTDHATIQTGETRAESALGALEEELESLYPEIEILAEMSTKKQLVEPILHGIQEQHGALRTAAHQKLHHLGDIVSKMASSTREIAMGLQDQDSSCGALEAFTAAYRTETSDLLSASSAEKRKMARIQAPQEAFLHAPSASCTAPLFGLQAFTGLQRRVGLILDNLSSKGIGGPLEYLQARRCSLVDSLHGYSLAADSPLDADLFATDWAIQSLLPRLQTNSEPKASLTSVNSENRIAELESVLQYIEEELERLEPGVLYRPDSFPASFLKRWNGQTSNF</sequence>
<dbReference type="EMBL" id="KZ824272">
    <property type="protein sequence ID" value="RAL15036.1"/>
    <property type="molecule type" value="Genomic_DNA"/>
</dbReference>
<dbReference type="Proteomes" id="UP000248961">
    <property type="component" value="Unassembled WGS sequence"/>
</dbReference>
<keyword evidence="2" id="KW-1185">Reference proteome</keyword>
<dbReference type="STRING" id="1450537.A0A395I5I5"/>
<dbReference type="AlphaFoldDB" id="A0A395I5I5"/>
<dbReference type="OrthoDB" id="1699231at2759"/>
<organism evidence="1 2">
    <name type="scientific">Aspergillus homomorphus (strain CBS 101889)</name>
    <dbReference type="NCBI Taxonomy" id="1450537"/>
    <lineage>
        <taxon>Eukaryota</taxon>
        <taxon>Fungi</taxon>
        <taxon>Dikarya</taxon>
        <taxon>Ascomycota</taxon>
        <taxon>Pezizomycotina</taxon>
        <taxon>Eurotiomycetes</taxon>
        <taxon>Eurotiomycetidae</taxon>
        <taxon>Eurotiales</taxon>
        <taxon>Aspergillaceae</taxon>
        <taxon>Aspergillus</taxon>
        <taxon>Aspergillus subgen. Circumdati</taxon>
    </lineage>
</organism>
<evidence type="ECO:0000313" key="1">
    <source>
        <dbReference type="EMBL" id="RAL15036.1"/>
    </source>
</evidence>
<dbReference type="GeneID" id="37197747"/>
<gene>
    <name evidence="1" type="ORF">BO97DRAFT_385215</name>
</gene>
<proteinExistence type="predicted"/>
<name>A0A395I5I5_ASPHC</name>
<evidence type="ECO:0000313" key="2">
    <source>
        <dbReference type="Proteomes" id="UP000248961"/>
    </source>
</evidence>
<reference evidence="1 2" key="1">
    <citation type="submission" date="2018-02" db="EMBL/GenBank/DDBJ databases">
        <title>The genomes of Aspergillus section Nigri reveals drivers in fungal speciation.</title>
        <authorList>
            <consortium name="DOE Joint Genome Institute"/>
            <person name="Vesth T.C."/>
            <person name="Nybo J."/>
            <person name="Theobald S."/>
            <person name="Brandl J."/>
            <person name="Frisvad J.C."/>
            <person name="Nielsen K.F."/>
            <person name="Lyhne E.K."/>
            <person name="Kogle M.E."/>
            <person name="Kuo A."/>
            <person name="Riley R."/>
            <person name="Clum A."/>
            <person name="Nolan M."/>
            <person name="Lipzen A."/>
            <person name="Salamov A."/>
            <person name="Henrissat B."/>
            <person name="Wiebenga A."/>
            <person name="De vries R.P."/>
            <person name="Grigoriev I.V."/>
            <person name="Mortensen U.H."/>
            <person name="Andersen M.R."/>
            <person name="Baker S.E."/>
        </authorList>
    </citation>
    <scope>NUCLEOTIDE SEQUENCE [LARGE SCALE GENOMIC DNA]</scope>
    <source>
        <strain evidence="1 2">CBS 101889</strain>
    </source>
</reference>
<protein>
    <submittedName>
        <fullName evidence="1">Uncharacterized protein</fullName>
    </submittedName>
</protein>
<dbReference type="RefSeq" id="XP_025554190.1">
    <property type="nucleotide sequence ID" value="XM_025693458.1"/>
</dbReference>
<dbReference type="VEuPathDB" id="FungiDB:BO97DRAFT_385215"/>
<accession>A0A395I5I5</accession>